<evidence type="ECO:0000256" key="1">
    <source>
        <dbReference type="ARBA" id="ARBA00004651"/>
    </source>
</evidence>
<dbReference type="PANTHER" id="PTHR32309:SF13">
    <property type="entry name" value="FERRIC ENTEROBACTIN TRANSPORT PROTEIN FEPE"/>
    <property type="match status" value="1"/>
</dbReference>
<accession>A0ABR8TQX0</accession>
<organism evidence="10 11">
    <name type="scientific">Serpens gallinarum</name>
    <dbReference type="NCBI Taxonomy" id="2763075"/>
    <lineage>
        <taxon>Bacteria</taxon>
        <taxon>Pseudomonadati</taxon>
        <taxon>Pseudomonadota</taxon>
        <taxon>Gammaproteobacteria</taxon>
        <taxon>Pseudomonadales</taxon>
        <taxon>Pseudomonadaceae</taxon>
        <taxon>Pseudomonas</taxon>
    </lineage>
</organism>
<evidence type="ECO:0000256" key="6">
    <source>
        <dbReference type="SAM" id="Coils"/>
    </source>
</evidence>
<feature type="domain" description="Polysaccharide chain length determinant N-terminal" evidence="8">
    <location>
        <begin position="35"/>
        <end position="79"/>
    </location>
</feature>
<name>A0ABR8TQX0_9PSED</name>
<comment type="caution">
    <text evidence="10">The sequence shown here is derived from an EMBL/GenBank/DDBJ whole genome shotgun (WGS) entry which is preliminary data.</text>
</comment>
<dbReference type="SUPFAM" id="SSF160355">
    <property type="entry name" value="Bacterial polysaccharide co-polymerase-like"/>
    <property type="match status" value="2"/>
</dbReference>
<keyword evidence="2" id="KW-1003">Cell membrane</keyword>
<keyword evidence="4 7" id="KW-1133">Transmembrane helix</keyword>
<dbReference type="Gene3D" id="3.30.1890.10">
    <property type="entry name" value="FepE-like"/>
    <property type="match status" value="2"/>
</dbReference>
<keyword evidence="11" id="KW-1185">Reference proteome</keyword>
<keyword evidence="3 7" id="KW-0812">Transmembrane</keyword>
<sequence length="459" mass="51518">MRQFFGACLAGKALGRWNFVVTDLVLPAKNFSQNDEIDLVELLRSLWTQKLLIALIAGTCTFLAGIYAFLATPVYQVQSVMRPALIKDLDELNRTGIYELSPSAALSRIGAALDSYENRLGYFKSNPQLFASLDREGQTLEQAFERFNETSFAMQMPDPKKADTLSPYLGIQLTYPHGIDGVSVVNGLVAYAIQRERERLGRDLQAIIQNRLKNLQLNITSARANYETSKEARIVQLTEADKLKRVVLQDELTALRQQLKTRRENRIQQLGEAIHIAKSLGISKPTTPSALGQDQRVSQGSVVRTEVNNQQIPLYFMGAEALEAERKTLLQRKSDDFTEPRIAEITKELQLLESNRQIEVLKLRENEDLFLTDLAAWHAEEARLRNLRIDTNALQLVTLDQVATEPRRPIKPKKLLILVLGVVLGGMLGVFGALVRHLLRPKQQHAYPLLVDTPGAGSN</sequence>
<evidence type="ECO:0000259" key="9">
    <source>
        <dbReference type="Pfam" id="PF13807"/>
    </source>
</evidence>
<dbReference type="EMBL" id="JACSQG010000007">
    <property type="protein sequence ID" value="MBD7978172.1"/>
    <property type="molecule type" value="Genomic_DNA"/>
</dbReference>
<feature type="coiled-coil region" evidence="6">
    <location>
        <begin position="205"/>
        <end position="265"/>
    </location>
</feature>
<dbReference type="InterPro" id="IPR050445">
    <property type="entry name" value="Bact_polysacc_biosynth/exp"/>
</dbReference>
<dbReference type="Pfam" id="PF02706">
    <property type="entry name" value="Wzz"/>
    <property type="match status" value="1"/>
</dbReference>
<evidence type="ECO:0000256" key="5">
    <source>
        <dbReference type="ARBA" id="ARBA00023136"/>
    </source>
</evidence>
<dbReference type="Proteomes" id="UP000611945">
    <property type="component" value="Unassembled WGS sequence"/>
</dbReference>
<keyword evidence="5 7" id="KW-0472">Membrane</keyword>
<dbReference type="Pfam" id="PF13807">
    <property type="entry name" value="GNVR"/>
    <property type="match status" value="1"/>
</dbReference>
<dbReference type="InterPro" id="IPR003856">
    <property type="entry name" value="LPS_length_determ_N"/>
</dbReference>
<protein>
    <submittedName>
        <fullName evidence="10">Chain-length determining protein</fullName>
    </submittedName>
</protein>
<evidence type="ECO:0000259" key="8">
    <source>
        <dbReference type="Pfam" id="PF02706"/>
    </source>
</evidence>
<comment type="subcellular location">
    <subcellularLocation>
        <location evidence="1">Cell membrane</location>
        <topology evidence="1">Multi-pass membrane protein</topology>
    </subcellularLocation>
</comment>
<proteinExistence type="predicted"/>
<evidence type="ECO:0000256" key="7">
    <source>
        <dbReference type="SAM" id="Phobius"/>
    </source>
</evidence>
<evidence type="ECO:0000256" key="3">
    <source>
        <dbReference type="ARBA" id="ARBA00022692"/>
    </source>
</evidence>
<dbReference type="InterPro" id="IPR032807">
    <property type="entry name" value="GNVR"/>
</dbReference>
<dbReference type="PANTHER" id="PTHR32309">
    <property type="entry name" value="TYROSINE-PROTEIN KINASE"/>
    <property type="match status" value="1"/>
</dbReference>
<feature type="transmembrane region" description="Helical" evidence="7">
    <location>
        <begin position="415"/>
        <end position="439"/>
    </location>
</feature>
<reference evidence="10 11" key="1">
    <citation type="submission" date="2020-08" db="EMBL/GenBank/DDBJ databases">
        <title>A Genomic Blueprint of the Chicken Gut Microbiome.</title>
        <authorList>
            <person name="Gilroy R."/>
            <person name="Ravi A."/>
            <person name="Getino M."/>
            <person name="Pursley I."/>
            <person name="Horton D.L."/>
            <person name="Alikhan N.-F."/>
            <person name="Baker D."/>
            <person name="Gharbi K."/>
            <person name="Hall N."/>
            <person name="Watson M."/>
            <person name="Adriaenssens E.M."/>
            <person name="Foster-Nyarko E."/>
            <person name="Jarju S."/>
            <person name="Secka A."/>
            <person name="Antonio M."/>
            <person name="Oren A."/>
            <person name="Chaudhuri R."/>
            <person name="La Ragione R.M."/>
            <person name="Hildebrand F."/>
            <person name="Pallen M.J."/>
        </authorList>
    </citation>
    <scope>NUCLEOTIDE SEQUENCE [LARGE SCALE GENOMIC DNA]</scope>
    <source>
        <strain evidence="10 11">Sa2CUA2</strain>
    </source>
</reference>
<evidence type="ECO:0000313" key="11">
    <source>
        <dbReference type="Proteomes" id="UP000611945"/>
    </source>
</evidence>
<evidence type="ECO:0000313" key="10">
    <source>
        <dbReference type="EMBL" id="MBD7978172.1"/>
    </source>
</evidence>
<keyword evidence="6" id="KW-0175">Coiled coil</keyword>
<gene>
    <name evidence="10" type="ORF">H9642_13370</name>
</gene>
<evidence type="ECO:0000256" key="2">
    <source>
        <dbReference type="ARBA" id="ARBA00022475"/>
    </source>
</evidence>
<feature type="transmembrane region" description="Helical" evidence="7">
    <location>
        <begin position="51"/>
        <end position="72"/>
    </location>
</feature>
<evidence type="ECO:0000256" key="4">
    <source>
        <dbReference type="ARBA" id="ARBA00022989"/>
    </source>
</evidence>
<feature type="domain" description="Tyrosine-protein kinase G-rich" evidence="9">
    <location>
        <begin position="399"/>
        <end position="437"/>
    </location>
</feature>